<feature type="region of interest" description="Disordered" evidence="1">
    <location>
        <begin position="275"/>
        <end position="456"/>
    </location>
</feature>
<feature type="compositionally biased region" description="Basic and acidic residues" evidence="1">
    <location>
        <begin position="321"/>
        <end position="332"/>
    </location>
</feature>
<feature type="compositionally biased region" description="Polar residues" evidence="1">
    <location>
        <begin position="408"/>
        <end position="417"/>
    </location>
</feature>
<gene>
    <name evidence="3" type="ORF">D6D01_01501</name>
</gene>
<feature type="compositionally biased region" description="Basic and acidic residues" evidence="1">
    <location>
        <begin position="149"/>
        <end position="213"/>
    </location>
</feature>
<feature type="domain" description="F-box" evidence="2">
    <location>
        <begin position="533"/>
        <end position="572"/>
    </location>
</feature>
<dbReference type="EMBL" id="QZBD01000027">
    <property type="protein sequence ID" value="THY35208.1"/>
    <property type="molecule type" value="Genomic_DNA"/>
</dbReference>
<feature type="compositionally biased region" description="Gly residues" evidence="1">
    <location>
        <begin position="395"/>
        <end position="405"/>
    </location>
</feature>
<organism evidence="3 4">
    <name type="scientific">Aureobasidium pullulans</name>
    <name type="common">Black yeast</name>
    <name type="synonym">Pullularia pullulans</name>
    <dbReference type="NCBI Taxonomy" id="5580"/>
    <lineage>
        <taxon>Eukaryota</taxon>
        <taxon>Fungi</taxon>
        <taxon>Dikarya</taxon>
        <taxon>Ascomycota</taxon>
        <taxon>Pezizomycotina</taxon>
        <taxon>Dothideomycetes</taxon>
        <taxon>Dothideomycetidae</taxon>
        <taxon>Dothideales</taxon>
        <taxon>Saccotheciaceae</taxon>
        <taxon>Aureobasidium</taxon>
    </lineage>
</organism>
<proteinExistence type="predicted"/>
<dbReference type="InterPro" id="IPR036047">
    <property type="entry name" value="F-box-like_dom_sf"/>
</dbReference>
<evidence type="ECO:0000259" key="2">
    <source>
        <dbReference type="SMART" id="SM00256"/>
    </source>
</evidence>
<dbReference type="SMART" id="SM00256">
    <property type="entry name" value="FBOX"/>
    <property type="match status" value="1"/>
</dbReference>
<name>A0A4S9LYU9_AURPU</name>
<dbReference type="Proteomes" id="UP000306584">
    <property type="component" value="Unassembled WGS sequence"/>
</dbReference>
<feature type="compositionally biased region" description="Basic and acidic residues" evidence="1">
    <location>
        <begin position="250"/>
        <end position="259"/>
    </location>
</feature>
<feature type="compositionally biased region" description="Basic and acidic residues" evidence="1">
    <location>
        <begin position="275"/>
        <end position="311"/>
    </location>
</feature>
<dbReference type="InterPro" id="IPR001810">
    <property type="entry name" value="F-box_dom"/>
</dbReference>
<evidence type="ECO:0000256" key="1">
    <source>
        <dbReference type="SAM" id="MobiDB-lite"/>
    </source>
</evidence>
<feature type="region of interest" description="Disordered" evidence="1">
    <location>
        <begin position="39"/>
        <end position="259"/>
    </location>
</feature>
<protein>
    <recommendedName>
        <fullName evidence="2">F-box domain-containing protein</fullName>
    </recommendedName>
</protein>
<feature type="compositionally biased region" description="Basic and acidic residues" evidence="1">
    <location>
        <begin position="360"/>
        <end position="387"/>
    </location>
</feature>
<comment type="caution">
    <text evidence="3">The sequence shown here is derived from an EMBL/GenBank/DDBJ whole genome shotgun (WGS) entry which is preliminary data.</text>
</comment>
<feature type="compositionally biased region" description="Basic and acidic residues" evidence="1">
    <location>
        <begin position="132"/>
        <end position="142"/>
    </location>
</feature>
<dbReference type="SUPFAM" id="SSF81383">
    <property type="entry name" value="F-box domain"/>
    <property type="match status" value="1"/>
</dbReference>
<feature type="compositionally biased region" description="Low complexity" evidence="1">
    <location>
        <begin position="99"/>
        <end position="117"/>
    </location>
</feature>
<sequence length="707" mass="78914">MTLSSFVLEQFQQVNTSFTNNTMDEFAQTGAQQDDLFDDIQYDQSMQTRAPDDLFNDEIQPVKSEDQHHIQPDEKKEEPIDQQKELSPVASSTEVVLESSTPTDTTPASTSSAPSRGRAGRGRGRGRGGRNNQDRTTQEHKNPTTQEHNNQDRTTQDRNNQDRQNQNKDRNNQDRRNQNRNNQDRPSTDRRTNEPRRNQPNRNQKEAVAKDNDEQQQPQQPPTPTAEPSKPATNAVRGDRTATGGLRKPKLSEQELAEKMSRISLKNEKLAAAHARAEADAADFAEREEVAAKRRQEERRDRQQMMGEREKNRLRKLKAVGGREWDAEKPDDADAFGGPRQAGGRGRGAHGGIVGQRNPEGSREGFGGDREDYTDGREYMYREDRGRGRGRGRGGRGGSGRGGRGSQQEKQPSQSVPKPTDFPDLSGSASAPKFDSAAPPTMEFPTKAKVERLDIDDQITPGTEKKSWADMMELAPSNLGAVAFALSIDFYQADVRVPEITQLPSTNTSSSTDQALPTHQRASLIAMSSTIELPKSVWFEVMSHLDYFDLKSCMSVSKTIKLATESPVCQKTMFRSQAIIPVGGTIQLAGITMHPVFDHMFYECATELEGVYIGDGMDILTDTCAAEEYATDPPVAFLRIRVVEWAPVQITSKTGVTVLQVMKTLCRFFSNDDHRDSRGDHTGWHGWDEVKLDRKGRLLLCADSFDS</sequence>
<feature type="compositionally biased region" description="Basic residues" evidence="1">
    <location>
        <begin position="118"/>
        <end position="128"/>
    </location>
</feature>
<feature type="compositionally biased region" description="Basic and acidic residues" evidence="1">
    <location>
        <begin position="63"/>
        <end position="84"/>
    </location>
</feature>
<dbReference type="AlphaFoldDB" id="A0A4S9LYU9"/>
<feature type="compositionally biased region" description="Basic and acidic residues" evidence="1">
    <location>
        <begin position="446"/>
        <end position="455"/>
    </location>
</feature>
<evidence type="ECO:0000313" key="4">
    <source>
        <dbReference type="Proteomes" id="UP000306584"/>
    </source>
</evidence>
<reference evidence="3 4" key="1">
    <citation type="submission" date="2018-10" db="EMBL/GenBank/DDBJ databases">
        <title>Fifty Aureobasidium pullulans genomes reveal a recombining polyextremotolerant generalist.</title>
        <authorList>
            <person name="Gostincar C."/>
            <person name="Turk M."/>
            <person name="Zajc J."/>
            <person name="Gunde-Cimerman N."/>
        </authorList>
    </citation>
    <scope>NUCLEOTIDE SEQUENCE [LARGE SCALE GENOMIC DNA]</scope>
    <source>
        <strain evidence="3 4">EXF-6604</strain>
    </source>
</reference>
<evidence type="ECO:0000313" key="3">
    <source>
        <dbReference type="EMBL" id="THY35208.1"/>
    </source>
</evidence>
<dbReference type="Pfam" id="PF00646">
    <property type="entry name" value="F-box"/>
    <property type="match status" value="1"/>
</dbReference>
<feature type="compositionally biased region" description="Gly residues" evidence="1">
    <location>
        <begin position="340"/>
        <end position="354"/>
    </location>
</feature>
<accession>A0A4S9LYU9</accession>